<dbReference type="Proteomes" id="UP000075886">
    <property type="component" value="Unassembled WGS sequence"/>
</dbReference>
<evidence type="ECO:0000256" key="1">
    <source>
        <dbReference type="SAM" id="SignalP"/>
    </source>
</evidence>
<keyword evidence="3" id="KW-1185">Reference proteome</keyword>
<dbReference type="VEuPathDB" id="VectorBase:AFAF016769"/>
<protein>
    <submittedName>
        <fullName evidence="2">Uncharacterized protein</fullName>
    </submittedName>
</protein>
<dbReference type="EMBL" id="AXCN02001156">
    <property type="status" value="NOT_ANNOTATED_CDS"/>
    <property type="molecule type" value="Genomic_DNA"/>
</dbReference>
<feature type="signal peptide" evidence="1">
    <location>
        <begin position="1"/>
        <end position="30"/>
    </location>
</feature>
<evidence type="ECO:0000313" key="3">
    <source>
        <dbReference type="Proteomes" id="UP000075886"/>
    </source>
</evidence>
<dbReference type="AlphaFoldDB" id="A0A182QTW5"/>
<accession>A0A182QTW5</accession>
<reference evidence="3" key="1">
    <citation type="submission" date="2014-01" db="EMBL/GenBank/DDBJ databases">
        <title>The Genome Sequence of Anopheles farauti FAR1 (V2).</title>
        <authorList>
            <consortium name="The Broad Institute Genomics Platform"/>
            <person name="Neafsey D.E."/>
            <person name="Besansky N."/>
            <person name="Howell P."/>
            <person name="Walton C."/>
            <person name="Young S.K."/>
            <person name="Zeng Q."/>
            <person name="Gargeya S."/>
            <person name="Fitzgerald M."/>
            <person name="Haas B."/>
            <person name="Abouelleil A."/>
            <person name="Allen A.W."/>
            <person name="Alvarado L."/>
            <person name="Arachchi H.M."/>
            <person name="Berlin A.M."/>
            <person name="Chapman S.B."/>
            <person name="Gainer-Dewar J."/>
            <person name="Goldberg J."/>
            <person name="Griggs A."/>
            <person name="Gujja S."/>
            <person name="Hansen M."/>
            <person name="Howarth C."/>
            <person name="Imamovic A."/>
            <person name="Ireland A."/>
            <person name="Larimer J."/>
            <person name="McCowan C."/>
            <person name="Murphy C."/>
            <person name="Pearson M."/>
            <person name="Poon T.W."/>
            <person name="Priest M."/>
            <person name="Roberts A."/>
            <person name="Saif S."/>
            <person name="Shea T."/>
            <person name="Sisk P."/>
            <person name="Sykes S."/>
            <person name="Wortman J."/>
            <person name="Nusbaum C."/>
            <person name="Birren B."/>
        </authorList>
    </citation>
    <scope>NUCLEOTIDE SEQUENCE [LARGE SCALE GENOMIC DNA]</scope>
    <source>
        <strain evidence="3">FAR1</strain>
    </source>
</reference>
<evidence type="ECO:0000313" key="2">
    <source>
        <dbReference type="EnsemblMetazoa" id="AFAF016769-PA"/>
    </source>
</evidence>
<keyword evidence="1" id="KW-0732">Signal</keyword>
<dbReference type="EnsemblMetazoa" id="AFAF016769-RA">
    <property type="protein sequence ID" value="AFAF016769-PA"/>
    <property type="gene ID" value="AFAF016769"/>
</dbReference>
<proteinExistence type="predicted"/>
<reference evidence="2" key="2">
    <citation type="submission" date="2020-05" db="UniProtKB">
        <authorList>
            <consortium name="EnsemblMetazoa"/>
        </authorList>
    </citation>
    <scope>IDENTIFICATION</scope>
    <source>
        <strain evidence="2">FAR1</strain>
    </source>
</reference>
<name>A0A182QTW5_9DIPT</name>
<organism evidence="2 3">
    <name type="scientific">Anopheles farauti</name>
    <dbReference type="NCBI Taxonomy" id="69004"/>
    <lineage>
        <taxon>Eukaryota</taxon>
        <taxon>Metazoa</taxon>
        <taxon>Ecdysozoa</taxon>
        <taxon>Arthropoda</taxon>
        <taxon>Hexapoda</taxon>
        <taxon>Insecta</taxon>
        <taxon>Pterygota</taxon>
        <taxon>Neoptera</taxon>
        <taxon>Endopterygota</taxon>
        <taxon>Diptera</taxon>
        <taxon>Nematocera</taxon>
        <taxon>Culicoidea</taxon>
        <taxon>Culicidae</taxon>
        <taxon>Anophelinae</taxon>
        <taxon>Anopheles</taxon>
    </lineage>
</organism>
<feature type="chain" id="PRO_5008133452" evidence="1">
    <location>
        <begin position="31"/>
        <end position="116"/>
    </location>
</feature>
<sequence>MEHAHQLVKVTNFILYLMLLLPLQTTSTSSATDGSTLNLANTNTITAGGGPAGALGKSSTDFSGPIGAASIASSGRDRSHLKAFGQSFIEMIGRGALGSSSCVETTPPIVEQHQFR</sequence>